<keyword evidence="2" id="KW-0378">Hydrolase</keyword>
<evidence type="ECO:0000313" key="2">
    <source>
        <dbReference type="EMBL" id="EHK64539.1"/>
    </source>
</evidence>
<dbReference type="PANTHER" id="PTHR35563">
    <property type="entry name" value="BARREL METAL-DEPENDENT HYDROLASE, PUTATIVE (AFU_ORTHOLOGUE AFUA_1G16240)-RELATED"/>
    <property type="match status" value="1"/>
</dbReference>
<dbReference type="SUPFAM" id="SSF51556">
    <property type="entry name" value="Metallo-dependent hydrolases"/>
    <property type="match status" value="1"/>
</dbReference>
<sequence length="288" mass="31368">MPGAHHEETVLPPPVTGAAVDTHAHVFRQGLALADTRRHTPDYDATLADYLGLLDAHGLSHGVLVQPSFLGTDNSHMVEALRAAPERLRGVAVVNPDVSEAGLRLLADAGVVGIRLNLIGLDLPLLQTLAWRTLLERVNALGWHVEVHLQAARLEGLMPALLAAGCRVVVDHFGRPDPALGVSDPAFQYLLRQAGSGQVWVKLSAPYRNWSAPACAASGRLAAQQLLDAYTPERLMWGSDWPHTEHRHLASYPAATQWLDAWIDDPAQRRVLLADTPLRLFKFQGDTP</sequence>
<dbReference type="PANTHER" id="PTHR35563:SF2">
    <property type="entry name" value="BARREL METAL-DEPENDENT HYDROLASE, PUTATIVE (AFU_ORTHOLOGUE AFUA_1G16240)-RELATED"/>
    <property type="match status" value="1"/>
</dbReference>
<dbReference type="Pfam" id="PF04909">
    <property type="entry name" value="Amidohydro_2"/>
    <property type="match status" value="1"/>
</dbReference>
<dbReference type="eggNOG" id="COG3618">
    <property type="taxonomic scope" value="Bacteria"/>
</dbReference>
<accession>H0FAX6</accession>
<dbReference type="InterPro" id="IPR052358">
    <property type="entry name" value="Aro_Compnd_Degr_Hydrolases"/>
</dbReference>
<protein>
    <submittedName>
        <fullName evidence="2">Amidohydrolase 2</fullName>
    </submittedName>
</protein>
<evidence type="ECO:0000259" key="1">
    <source>
        <dbReference type="Pfam" id="PF04909"/>
    </source>
</evidence>
<reference evidence="2 3" key="1">
    <citation type="journal article" date="2012" name="J. Bacteriol.">
        <title>Genome sequence of the highly efficient arsenite-oxidizing bacterium Achromobacter arsenitoxydans SY8.</title>
        <authorList>
            <person name="Li X."/>
            <person name="Hu Y."/>
            <person name="Gong J."/>
            <person name="Lin Y."/>
            <person name="Johnstone L."/>
            <person name="Rensing C."/>
            <person name="Wang G."/>
        </authorList>
    </citation>
    <scope>NUCLEOTIDE SEQUENCE [LARGE SCALE GENOMIC DNA]</scope>
    <source>
        <strain evidence="2 3">SY8</strain>
    </source>
</reference>
<dbReference type="RefSeq" id="WP_008165512.1">
    <property type="nucleotide sequence ID" value="NZ_AGUF01000060.1"/>
</dbReference>
<dbReference type="InterPro" id="IPR032466">
    <property type="entry name" value="Metal_Hydrolase"/>
</dbReference>
<proteinExistence type="predicted"/>
<keyword evidence="3" id="KW-1185">Reference proteome</keyword>
<dbReference type="Proteomes" id="UP000003113">
    <property type="component" value="Unassembled WGS sequence"/>
</dbReference>
<name>H0FAX6_9BURK</name>
<dbReference type="OrthoDB" id="9787654at2"/>
<feature type="domain" description="Amidohydrolase-related" evidence="1">
    <location>
        <begin position="20"/>
        <end position="283"/>
    </location>
</feature>
<comment type="caution">
    <text evidence="2">The sequence shown here is derived from an EMBL/GenBank/DDBJ whole genome shotgun (WGS) entry which is preliminary data.</text>
</comment>
<dbReference type="PATRIC" id="fig|477184.5.peg.3864"/>
<evidence type="ECO:0000313" key="3">
    <source>
        <dbReference type="Proteomes" id="UP000003113"/>
    </source>
</evidence>
<dbReference type="GO" id="GO:0016787">
    <property type="term" value="F:hydrolase activity"/>
    <property type="evidence" value="ECO:0007669"/>
    <property type="project" value="UniProtKB-KW"/>
</dbReference>
<dbReference type="InterPro" id="IPR006680">
    <property type="entry name" value="Amidohydro-rel"/>
</dbReference>
<organism evidence="2 3">
    <name type="scientific">Achromobacter arsenitoxydans SY8</name>
    <dbReference type="NCBI Taxonomy" id="477184"/>
    <lineage>
        <taxon>Bacteria</taxon>
        <taxon>Pseudomonadati</taxon>
        <taxon>Pseudomonadota</taxon>
        <taxon>Betaproteobacteria</taxon>
        <taxon>Burkholderiales</taxon>
        <taxon>Alcaligenaceae</taxon>
        <taxon>Achromobacter</taxon>
    </lineage>
</organism>
<dbReference type="EMBL" id="AGUF01000060">
    <property type="protein sequence ID" value="EHK64539.1"/>
    <property type="molecule type" value="Genomic_DNA"/>
</dbReference>
<dbReference type="Gene3D" id="3.20.20.140">
    <property type="entry name" value="Metal-dependent hydrolases"/>
    <property type="match status" value="1"/>
</dbReference>
<dbReference type="STRING" id="477184.KYC_19664"/>
<gene>
    <name evidence="2" type="ORF">KYC_19664</name>
</gene>
<dbReference type="AlphaFoldDB" id="H0FAX6"/>